<dbReference type="EMBL" id="CP042305">
    <property type="protein sequence ID" value="QDZ16344.1"/>
    <property type="molecule type" value="Genomic_DNA"/>
</dbReference>
<dbReference type="KEGG" id="huw:FPZ11_17715"/>
<accession>A0A5B8M8H0</accession>
<keyword evidence="2" id="KW-1185">Reference proteome</keyword>
<name>A0A5B8M8H0_9MICO</name>
<evidence type="ECO:0008006" key="3">
    <source>
        <dbReference type="Google" id="ProtNLM"/>
    </source>
</evidence>
<dbReference type="PROSITE" id="PS51257">
    <property type="entry name" value="PROKAR_LIPOPROTEIN"/>
    <property type="match status" value="1"/>
</dbReference>
<protein>
    <recommendedName>
        <fullName evidence="3">DUF4333 domain-containing protein</fullName>
    </recommendedName>
</protein>
<reference evidence="1 2" key="1">
    <citation type="submission" date="2019-07" db="EMBL/GenBank/DDBJ databases">
        <title>Full genome sequence of Humibacter sp. WJ7-1.</title>
        <authorList>
            <person name="Im W.-T."/>
        </authorList>
    </citation>
    <scope>NUCLEOTIDE SEQUENCE [LARGE SCALE GENOMIC DNA]</scope>
    <source>
        <strain evidence="1 2">WJ7-1</strain>
    </source>
</reference>
<evidence type="ECO:0000313" key="1">
    <source>
        <dbReference type="EMBL" id="QDZ16344.1"/>
    </source>
</evidence>
<dbReference type="AlphaFoldDB" id="A0A5B8M8H0"/>
<organism evidence="1 2">
    <name type="scientific">Humibacter ginsenosidimutans</name>
    <dbReference type="NCBI Taxonomy" id="2599293"/>
    <lineage>
        <taxon>Bacteria</taxon>
        <taxon>Bacillati</taxon>
        <taxon>Actinomycetota</taxon>
        <taxon>Actinomycetes</taxon>
        <taxon>Micrococcales</taxon>
        <taxon>Microbacteriaceae</taxon>
        <taxon>Humibacter</taxon>
    </lineage>
</organism>
<dbReference type="Proteomes" id="UP000320216">
    <property type="component" value="Chromosome"/>
</dbReference>
<sequence length="118" mass="12412">MGQRLAHARVRGRRRAVSIAGATLAVAVLSLLTGCSESGTVTARHLSSVVADRIHARVGVNVRVDCGAEPVSRADGTRAHCTVSEGDRRYDALVRIVNPQNSDHFTVQLAVSSAPKGS</sequence>
<gene>
    <name evidence="1" type="ORF">FPZ11_17715</name>
</gene>
<evidence type="ECO:0000313" key="2">
    <source>
        <dbReference type="Proteomes" id="UP000320216"/>
    </source>
</evidence>
<proteinExistence type="predicted"/>
<dbReference type="RefSeq" id="WP_146322348.1">
    <property type="nucleotide sequence ID" value="NZ_CP042305.1"/>
</dbReference>